<evidence type="ECO:0000313" key="2">
    <source>
        <dbReference type="Proteomes" id="UP000641625"/>
    </source>
</evidence>
<sequence length="441" mass="48351">MVPAPPTLSRRRLLGGLGSLCAAAGTVAVGLTKPAALPDVLTDEATKHYPTPPEVSAHWQPTVTESHAQEAIDLLAETTEEAEQLWSQLDTNQYFSGAGGWLEDARQALRDGNTNEALFDATYGLQFAAEDLGEARAKLGNADLQALATQAIALRDRSRKVVNDITPYLVDDPGTDLAWYLRIEQEAMMGKHLATWDGMEPVAKGVENNNAGSFRPRAYGTLMANVRRAQVYVRTAERFRDLLAETRSGSATPYAEQLKTAADQFRTQLEGTPTTQEVESRYGVSDPESVGPYEVAHRDLARRCFRSGVPIPWTIDVDDGLLVSTAVGLSKGVARIRAHEFAVDHLVVEQGDEGFDSGHALAEKRRARRVHEQVIGSDPPPLLTRQAARAIEDLQVAVVGFAGSYEQPMWRERLDAYLYALLGRAKLKQYPAVYRTVVGEE</sequence>
<dbReference type="EMBL" id="WOWA01000009">
    <property type="protein sequence ID" value="NLV14639.1"/>
    <property type="molecule type" value="Genomic_DNA"/>
</dbReference>
<reference evidence="1" key="1">
    <citation type="submission" date="2019-12" db="EMBL/GenBank/DDBJ databases">
        <title>Whole genome sequencing of Haloarcula argentinensis strain pws5.</title>
        <authorList>
            <person name="Verma D.K."/>
            <person name="Gopal K."/>
            <person name="Prasad E.S."/>
        </authorList>
    </citation>
    <scope>NUCLEOTIDE SEQUENCE</scope>
    <source>
        <strain evidence="1">Pws5</strain>
    </source>
</reference>
<organism evidence="1 2">
    <name type="scientific">Haloarcula argentinensis</name>
    <dbReference type="NCBI Taxonomy" id="43776"/>
    <lineage>
        <taxon>Archaea</taxon>
        <taxon>Methanobacteriati</taxon>
        <taxon>Methanobacteriota</taxon>
        <taxon>Stenosarchaea group</taxon>
        <taxon>Halobacteria</taxon>
        <taxon>Halobacteriales</taxon>
        <taxon>Haloarculaceae</taxon>
        <taxon>Haloarcula</taxon>
    </lineage>
</organism>
<accession>A0A847ULR4</accession>
<evidence type="ECO:0000313" key="1">
    <source>
        <dbReference type="EMBL" id="NLV14639.1"/>
    </source>
</evidence>
<dbReference type="AlphaFoldDB" id="A0A847ULR4"/>
<dbReference type="RefSeq" id="WP_170098041.1">
    <property type="nucleotide sequence ID" value="NZ_WOWA01000009.1"/>
</dbReference>
<dbReference type="PROSITE" id="PS51318">
    <property type="entry name" value="TAT"/>
    <property type="match status" value="1"/>
</dbReference>
<proteinExistence type="predicted"/>
<gene>
    <name evidence="1" type="ORF">GOC77_15345</name>
</gene>
<comment type="caution">
    <text evidence="1">The sequence shown here is derived from an EMBL/GenBank/DDBJ whole genome shotgun (WGS) entry which is preliminary data.</text>
</comment>
<name>A0A847ULR4_HALAR</name>
<dbReference type="InterPro" id="IPR006311">
    <property type="entry name" value="TAT_signal"/>
</dbReference>
<protein>
    <submittedName>
        <fullName evidence="1">Uncharacterized protein</fullName>
    </submittedName>
</protein>
<dbReference type="Proteomes" id="UP000641625">
    <property type="component" value="Unassembled WGS sequence"/>
</dbReference>